<organism evidence="1 2">
    <name type="scientific">Paspalum notatum var. saurae</name>
    <dbReference type="NCBI Taxonomy" id="547442"/>
    <lineage>
        <taxon>Eukaryota</taxon>
        <taxon>Viridiplantae</taxon>
        <taxon>Streptophyta</taxon>
        <taxon>Embryophyta</taxon>
        <taxon>Tracheophyta</taxon>
        <taxon>Spermatophyta</taxon>
        <taxon>Magnoliopsida</taxon>
        <taxon>Liliopsida</taxon>
        <taxon>Poales</taxon>
        <taxon>Poaceae</taxon>
        <taxon>PACMAD clade</taxon>
        <taxon>Panicoideae</taxon>
        <taxon>Andropogonodae</taxon>
        <taxon>Paspaleae</taxon>
        <taxon>Paspalinae</taxon>
        <taxon>Paspalum</taxon>
    </lineage>
</organism>
<dbReference type="EMBL" id="CP144751">
    <property type="protein sequence ID" value="WVZ84681.1"/>
    <property type="molecule type" value="Genomic_DNA"/>
</dbReference>
<evidence type="ECO:0000313" key="1">
    <source>
        <dbReference type="EMBL" id="WVZ84681.1"/>
    </source>
</evidence>
<reference evidence="1 2" key="1">
    <citation type="submission" date="2024-02" db="EMBL/GenBank/DDBJ databases">
        <title>High-quality chromosome-scale genome assembly of Pensacola bahiagrass (Paspalum notatum Flugge var. saurae).</title>
        <authorList>
            <person name="Vega J.M."/>
            <person name="Podio M."/>
            <person name="Orjuela J."/>
            <person name="Siena L.A."/>
            <person name="Pessino S.C."/>
            <person name="Combes M.C."/>
            <person name="Mariac C."/>
            <person name="Albertini E."/>
            <person name="Pupilli F."/>
            <person name="Ortiz J.P.A."/>
            <person name="Leblanc O."/>
        </authorList>
    </citation>
    <scope>NUCLEOTIDE SEQUENCE [LARGE SCALE GENOMIC DNA]</scope>
    <source>
        <strain evidence="1">R1</strain>
        <tissue evidence="1">Leaf</tissue>
    </source>
</reference>
<sequence length="81" mass="8888">MSICTLQLPAHDVGPSCLPVSSSCSKTRRQSTMVSPYQCAANALLSISHDSSSFPLFPRLHCSDLAALQTFEEMPSNKSWW</sequence>
<accession>A0AAQ3X4M1</accession>
<keyword evidence="2" id="KW-1185">Reference proteome</keyword>
<proteinExistence type="predicted"/>
<evidence type="ECO:0000313" key="2">
    <source>
        <dbReference type="Proteomes" id="UP001341281"/>
    </source>
</evidence>
<gene>
    <name evidence="1" type="ORF">U9M48_031685</name>
</gene>
<dbReference type="Proteomes" id="UP001341281">
    <property type="component" value="Chromosome 07"/>
</dbReference>
<name>A0AAQ3X4M1_PASNO</name>
<dbReference type="AlphaFoldDB" id="A0AAQ3X4M1"/>
<protein>
    <submittedName>
        <fullName evidence="1">Uncharacterized protein</fullName>
    </submittedName>
</protein>